<gene>
    <name evidence="1" type="ORF">E3N88_41518</name>
</gene>
<dbReference type="OrthoDB" id="1743930at2759"/>
<keyword evidence="2" id="KW-1185">Reference proteome</keyword>
<evidence type="ECO:0000313" key="1">
    <source>
        <dbReference type="EMBL" id="KAD2275724.1"/>
    </source>
</evidence>
<dbReference type="Proteomes" id="UP000326396">
    <property type="component" value="Unassembled WGS sequence"/>
</dbReference>
<protein>
    <recommendedName>
        <fullName evidence="3">DUF223 domain-containing protein</fullName>
    </recommendedName>
</protein>
<dbReference type="EMBL" id="SZYD01000032">
    <property type="protein sequence ID" value="KAD2275724.1"/>
    <property type="molecule type" value="Genomic_DNA"/>
</dbReference>
<evidence type="ECO:0000313" key="2">
    <source>
        <dbReference type="Proteomes" id="UP000326396"/>
    </source>
</evidence>
<comment type="caution">
    <text evidence="1">The sequence shown here is derived from an EMBL/GenBank/DDBJ whole genome shotgun (WGS) entry which is preliminary data.</text>
</comment>
<reference evidence="1 2" key="1">
    <citation type="submission" date="2019-05" db="EMBL/GenBank/DDBJ databases">
        <title>Mikania micrantha, genome provides insights into the molecular mechanism of rapid growth.</title>
        <authorList>
            <person name="Liu B."/>
        </authorList>
    </citation>
    <scope>NUCLEOTIDE SEQUENCE [LARGE SCALE GENOMIC DNA]</scope>
    <source>
        <strain evidence="1">NLD-2019</strain>
        <tissue evidence="1">Leaf</tissue>
    </source>
</reference>
<name>A0A5N6LKE6_9ASTR</name>
<sequence length="101" mass="12045">MEAIVAAPEITMLNHLDVSIDDYIIKVRILRKWRQSDRKIPNEDYSIEMILIDEEVMIKTRYMKRLLGEVSDWNMGSKSVKARRAKGWGRIFYTSHSYLFY</sequence>
<accession>A0A5N6LKE6</accession>
<evidence type="ECO:0008006" key="3">
    <source>
        <dbReference type="Google" id="ProtNLM"/>
    </source>
</evidence>
<organism evidence="1 2">
    <name type="scientific">Mikania micrantha</name>
    <name type="common">bitter vine</name>
    <dbReference type="NCBI Taxonomy" id="192012"/>
    <lineage>
        <taxon>Eukaryota</taxon>
        <taxon>Viridiplantae</taxon>
        <taxon>Streptophyta</taxon>
        <taxon>Embryophyta</taxon>
        <taxon>Tracheophyta</taxon>
        <taxon>Spermatophyta</taxon>
        <taxon>Magnoliopsida</taxon>
        <taxon>eudicotyledons</taxon>
        <taxon>Gunneridae</taxon>
        <taxon>Pentapetalae</taxon>
        <taxon>asterids</taxon>
        <taxon>campanulids</taxon>
        <taxon>Asterales</taxon>
        <taxon>Asteraceae</taxon>
        <taxon>Asteroideae</taxon>
        <taxon>Heliantheae alliance</taxon>
        <taxon>Eupatorieae</taxon>
        <taxon>Mikania</taxon>
    </lineage>
</organism>
<dbReference type="AlphaFoldDB" id="A0A5N6LKE6"/>
<proteinExistence type="predicted"/>